<sequence length="87" mass="10176">PICIDDRVRRPIYAAYEAAPCPLVLSNYGGPAKQFCLKIERRAGRTAPIGELDSQPRDLEKPKWERRLRLHIHIRVLEEGLWGAWRW</sequence>
<gene>
    <name evidence="1" type="ORF">COCCADRAFT_88195</name>
</gene>
<dbReference type="GeneID" id="19152512"/>
<dbReference type="EMBL" id="KI964561">
    <property type="protein sequence ID" value="EUC36467.1"/>
    <property type="molecule type" value="Genomic_DNA"/>
</dbReference>
<dbReference type="OrthoDB" id="10281745at2759"/>
<name>W6YAN2_COCC2</name>
<dbReference type="KEGG" id="bze:COCCADRAFT_88195"/>
<dbReference type="AlphaFoldDB" id="W6YAN2"/>
<evidence type="ECO:0000313" key="2">
    <source>
        <dbReference type="Proteomes" id="UP000053841"/>
    </source>
</evidence>
<accession>W6YAN2</accession>
<dbReference type="RefSeq" id="XP_007709248.1">
    <property type="nucleotide sequence ID" value="XM_007711058.1"/>
</dbReference>
<dbReference type="Proteomes" id="UP000053841">
    <property type="component" value="Unassembled WGS sequence"/>
</dbReference>
<reference evidence="1 2" key="1">
    <citation type="journal article" date="2013" name="PLoS Genet.">
        <title>Comparative genome structure, secondary metabolite, and effector coding capacity across Cochliobolus pathogens.</title>
        <authorList>
            <person name="Condon B.J."/>
            <person name="Leng Y."/>
            <person name="Wu D."/>
            <person name="Bushley K.E."/>
            <person name="Ohm R.A."/>
            <person name="Otillar R."/>
            <person name="Martin J."/>
            <person name="Schackwitz W."/>
            <person name="Grimwood J."/>
            <person name="MohdZainudin N."/>
            <person name="Xue C."/>
            <person name="Wang R."/>
            <person name="Manning V.A."/>
            <person name="Dhillon B."/>
            <person name="Tu Z.J."/>
            <person name="Steffenson B.J."/>
            <person name="Salamov A."/>
            <person name="Sun H."/>
            <person name="Lowry S."/>
            <person name="LaButti K."/>
            <person name="Han J."/>
            <person name="Copeland A."/>
            <person name="Lindquist E."/>
            <person name="Barry K."/>
            <person name="Schmutz J."/>
            <person name="Baker S.E."/>
            <person name="Ciuffetti L.M."/>
            <person name="Grigoriev I.V."/>
            <person name="Zhong S."/>
            <person name="Turgeon B.G."/>
        </authorList>
    </citation>
    <scope>NUCLEOTIDE SEQUENCE [LARGE SCALE GENOMIC DNA]</scope>
    <source>
        <strain evidence="1 2">26-R-13</strain>
    </source>
</reference>
<feature type="non-terminal residue" evidence="1">
    <location>
        <position position="1"/>
    </location>
</feature>
<evidence type="ECO:0000313" key="1">
    <source>
        <dbReference type="EMBL" id="EUC36467.1"/>
    </source>
</evidence>
<organism evidence="1 2">
    <name type="scientific">Cochliobolus carbonum (strain 26-R-13)</name>
    <name type="common">Maize leaf spot fungus</name>
    <name type="synonym">Bipolaris zeicola</name>
    <dbReference type="NCBI Taxonomy" id="930089"/>
    <lineage>
        <taxon>Eukaryota</taxon>
        <taxon>Fungi</taxon>
        <taxon>Dikarya</taxon>
        <taxon>Ascomycota</taxon>
        <taxon>Pezizomycotina</taxon>
        <taxon>Dothideomycetes</taxon>
        <taxon>Pleosporomycetidae</taxon>
        <taxon>Pleosporales</taxon>
        <taxon>Pleosporineae</taxon>
        <taxon>Pleosporaceae</taxon>
        <taxon>Bipolaris</taxon>
    </lineage>
</organism>
<protein>
    <submittedName>
        <fullName evidence="1">Uncharacterized protein</fullName>
    </submittedName>
</protein>
<proteinExistence type="predicted"/>
<dbReference type="HOGENOM" id="CLU_2489288_0_0_1"/>
<keyword evidence="2" id="KW-1185">Reference proteome</keyword>